<dbReference type="SUPFAM" id="SSF48317">
    <property type="entry name" value="Acid phosphatase/Vanadium-dependent haloperoxidase"/>
    <property type="match status" value="1"/>
</dbReference>
<keyword evidence="6 7" id="KW-0472">Membrane</keyword>
<proteinExistence type="predicted"/>
<evidence type="ECO:0000256" key="2">
    <source>
        <dbReference type="ARBA" id="ARBA00022475"/>
    </source>
</evidence>
<evidence type="ECO:0000256" key="4">
    <source>
        <dbReference type="ARBA" id="ARBA00022801"/>
    </source>
</evidence>
<dbReference type="InterPro" id="IPR000326">
    <property type="entry name" value="PAP2/HPO"/>
</dbReference>
<feature type="transmembrane region" description="Helical" evidence="7">
    <location>
        <begin position="129"/>
        <end position="150"/>
    </location>
</feature>
<keyword evidence="4" id="KW-0378">Hydrolase</keyword>
<dbReference type="Gene3D" id="1.20.144.10">
    <property type="entry name" value="Phosphatidic acid phosphatase type 2/haloperoxidase"/>
    <property type="match status" value="2"/>
</dbReference>
<dbReference type="SMART" id="SM00014">
    <property type="entry name" value="acidPPc"/>
    <property type="match status" value="1"/>
</dbReference>
<dbReference type="GO" id="GO:0016787">
    <property type="term" value="F:hydrolase activity"/>
    <property type="evidence" value="ECO:0007669"/>
    <property type="project" value="UniProtKB-KW"/>
</dbReference>
<accession>G4RDP1</accession>
<feature type="domain" description="Phosphatidic acid phosphatase type 2/haloperoxidase" evidence="8">
    <location>
        <begin position="82"/>
        <end position="196"/>
    </location>
</feature>
<feature type="transmembrane region" description="Helical" evidence="7">
    <location>
        <begin position="157"/>
        <end position="175"/>
    </location>
</feature>
<protein>
    <submittedName>
        <fullName evidence="9">Pap2 superfamily protein</fullName>
    </submittedName>
</protein>
<name>G4RDP1_PELHB</name>
<dbReference type="STRING" id="1082931.KKY_2821"/>
<evidence type="ECO:0000256" key="3">
    <source>
        <dbReference type="ARBA" id="ARBA00022692"/>
    </source>
</evidence>
<keyword evidence="3 7" id="KW-0812">Transmembrane</keyword>
<dbReference type="KEGG" id="phl:KKY_2821"/>
<dbReference type="PANTHER" id="PTHR14969:SF62">
    <property type="entry name" value="DECAPRENYLPHOSPHORYL-5-PHOSPHORIBOSE PHOSPHATASE RV3807C-RELATED"/>
    <property type="match status" value="1"/>
</dbReference>
<dbReference type="RefSeq" id="WP_014131974.1">
    <property type="nucleotide sequence ID" value="NC_016078.1"/>
</dbReference>
<sequence length="237" mass="25504">MVILALLFALSLWTIFNVDRPIAIWMRAFPEELSALANHITRLGAGVEVLVGSGALLILLAFLPRARLRRRIVVGANAVVAAAGFVFLSVAGGGLAVLITKYSIGRARPAVSQGEDPLDFQVFALNPDYAAFPSGHATTAGAMAMALALVFPRFRSIFISIGILISLSRQLVGVHWPSDTIMGWAVGVGFTFWLAHIFARRRLLFVYGEDGSLRPRLAGMPLVSLLLRNARRTAAPG</sequence>
<dbReference type="HOGENOM" id="CLU_072573_6_0_5"/>
<reference evidence="9 10" key="1">
    <citation type="journal article" date="2012" name="J. Bacteriol.">
        <title>Complete genome sequence of Pelagibacterium halotolerans B2T.</title>
        <authorList>
            <person name="Huo Y.Y."/>
            <person name="Cheng H."/>
            <person name="Han X.F."/>
            <person name="Jiang X.W."/>
            <person name="Sun C."/>
            <person name="Zhang X.Q."/>
            <person name="Zhu X.F."/>
            <person name="Liu Y.F."/>
            <person name="Li P.F."/>
            <person name="Ni P.X."/>
            <person name="Wu M."/>
        </authorList>
    </citation>
    <scope>NUCLEOTIDE SEQUENCE [LARGE SCALE GENOMIC DNA]</scope>
    <source>
        <strain evidence="10">DSM 22347 / JCM 15775 / CGMCC 1.7692 / B2</strain>
    </source>
</reference>
<evidence type="ECO:0000256" key="6">
    <source>
        <dbReference type="ARBA" id="ARBA00023136"/>
    </source>
</evidence>
<dbReference type="GO" id="GO:0005886">
    <property type="term" value="C:plasma membrane"/>
    <property type="evidence" value="ECO:0007669"/>
    <property type="project" value="UniProtKB-SubCell"/>
</dbReference>
<keyword evidence="10" id="KW-1185">Reference proteome</keyword>
<dbReference type="AlphaFoldDB" id="G4RDP1"/>
<dbReference type="PANTHER" id="PTHR14969">
    <property type="entry name" value="SPHINGOSINE-1-PHOSPHATE PHOSPHOHYDROLASE"/>
    <property type="match status" value="1"/>
</dbReference>
<dbReference type="eggNOG" id="COG0671">
    <property type="taxonomic scope" value="Bacteria"/>
</dbReference>
<dbReference type="EMBL" id="CP003075">
    <property type="protein sequence ID" value="AEQ52827.1"/>
    <property type="molecule type" value="Genomic_DNA"/>
</dbReference>
<evidence type="ECO:0000313" key="10">
    <source>
        <dbReference type="Proteomes" id="UP000008850"/>
    </source>
</evidence>
<evidence type="ECO:0000256" key="1">
    <source>
        <dbReference type="ARBA" id="ARBA00004651"/>
    </source>
</evidence>
<keyword evidence="2" id="KW-1003">Cell membrane</keyword>
<organism evidence="9 10">
    <name type="scientific">Pelagibacterium halotolerans (strain DSM 22347 / JCM 15775 / CGMCC 1.7692 / B2)</name>
    <dbReference type="NCBI Taxonomy" id="1082931"/>
    <lineage>
        <taxon>Bacteria</taxon>
        <taxon>Pseudomonadati</taxon>
        <taxon>Pseudomonadota</taxon>
        <taxon>Alphaproteobacteria</taxon>
        <taxon>Hyphomicrobiales</taxon>
        <taxon>Devosiaceae</taxon>
        <taxon>Pelagibacterium</taxon>
    </lineage>
</organism>
<evidence type="ECO:0000256" key="5">
    <source>
        <dbReference type="ARBA" id="ARBA00022989"/>
    </source>
</evidence>
<gene>
    <name evidence="9" type="ordered locus">KKY_2821</name>
</gene>
<dbReference type="Pfam" id="PF01569">
    <property type="entry name" value="PAP2"/>
    <property type="match status" value="1"/>
</dbReference>
<feature type="transmembrane region" description="Helical" evidence="7">
    <location>
        <begin position="181"/>
        <end position="199"/>
    </location>
</feature>
<evidence type="ECO:0000259" key="8">
    <source>
        <dbReference type="SMART" id="SM00014"/>
    </source>
</evidence>
<dbReference type="Proteomes" id="UP000008850">
    <property type="component" value="Chromosome"/>
</dbReference>
<feature type="transmembrane region" description="Helical" evidence="7">
    <location>
        <begin position="75"/>
        <end position="99"/>
    </location>
</feature>
<feature type="transmembrane region" description="Helical" evidence="7">
    <location>
        <begin position="41"/>
        <end position="63"/>
    </location>
</feature>
<keyword evidence="5 7" id="KW-1133">Transmembrane helix</keyword>
<comment type="subcellular location">
    <subcellularLocation>
        <location evidence="1">Cell membrane</location>
        <topology evidence="1">Multi-pass membrane protein</topology>
    </subcellularLocation>
</comment>
<evidence type="ECO:0000256" key="7">
    <source>
        <dbReference type="SAM" id="Phobius"/>
    </source>
</evidence>
<dbReference type="InterPro" id="IPR036938">
    <property type="entry name" value="PAP2/HPO_sf"/>
</dbReference>
<evidence type="ECO:0000313" key="9">
    <source>
        <dbReference type="EMBL" id="AEQ52827.1"/>
    </source>
</evidence>